<comment type="caution">
    <text evidence="1">The sequence shown here is derived from an EMBL/GenBank/DDBJ whole genome shotgun (WGS) entry which is preliminary data.</text>
</comment>
<reference evidence="1" key="1">
    <citation type="submission" date="2021-02" db="EMBL/GenBank/DDBJ databases">
        <authorList>
            <person name="Nowell W R."/>
        </authorList>
    </citation>
    <scope>NUCLEOTIDE SEQUENCE</scope>
</reference>
<sequence>YFDLNEEDESSDSKNEFEEMLRSEINVDNENQQYEPSNIFADGICNDLDGIKFSDTRVFDKVRP</sequence>
<dbReference type="AlphaFoldDB" id="A0A8S2P455"/>
<gene>
    <name evidence="1" type="ORF">SMN809_LOCUS13745</name>
</gene>
<dbReference type="EMBL" id="CAJOBI010005511">
    <property type="protein sequence ID" value="CAF4034294.1"/>
    <property type="molecule type" value="Genomic_DNA"/>
</dbReference>
<organism evidence="1 2">
    <name type="scientific">Rotaria magnacalcarata</name>
    <dbReference type="NCBI Taxonomy" id="392030"/>
    <lineage>
        <taxon>Eukaryota</taxon>
        <taxon>Metazoa</taxon>
        <taxon>Spiralia</taxon>
        <taxon>Gnathifera</taxon>
        <taxon>Rotifera</taxon>
        <taxon>Eurotatoria</taxon>
        <taxon>Bdelloidea</taxon>
        <taxon>Philodinida</taxon>
        <taxon>Philodinidae</taxon>
        <taxon>Rotaria</taxon>
    </lineage>
</organism>
<dbReference type="Proteomes" id="UP000676336">
    <property type="component" value="Unassembled WGS sequence"/>
</dbReference>
<accession>A0A8S2P455</accession>
<evidence type="ECO:0000313" key="1">
    <source>
        <dbReference type="EMBL" id="CAF4034294.1"/>
    </source>
</evidence>
<name>A0A8S2P455_9BILA</name>
<proteinExistence type="predicted"/>
<protein>
    <submittedName>
        <fullName evidence="1">Uncharacterized protein</fullName>
    </submittedName>
</protein>
<evidence type="ECO:0000313" key="2">
    <source>
        <dbReference type="Proteomes" id="UP000676336"/>
    </source>
</evidence>
<feature type="non-terminal residue" evidence="1">
    <location>
        <position position="1"/>
    </location>
</feature>